<accession>A0A087TVN8</accession>
<evidence type="ECO:0000313" key="2">
    <source>
        <dbReference type="EMBL" id="KFM69177.1"/>
    </source>
</evidence>
<keyword evidence="1" id="KW-0732">Signal</keyword>
<organism evidence="2 3">
    <name type="scientific">Stegodyphus mimosarum</name>
    <name type="common">African social velvet spider</name>
    <dbReference type="NCBI Taxonomy" id="407821"/>
    <lineage>
        <taxon>Eukaryota</taxon>
        <taxon>Metazoa</taxon>
        <taxon>Ecdysozoa</taxon>
        <taxon>Arthropoda</taxon>
        <taxon>Chelicerata</taxon>
        <taxon>Arachnida</taxon>
        <taxon>Araneae</taxon>
        <taxon>Araneomorphae</taxon>
        <taxon>Entelegynae</taxon>
        <taxon>Eresoidea</taxon>
        <taxon>Eresidae</taxon>
        <taxon>Stegodyphus</taxon>
    </lineage>
</organism>
<dbReference type="AlphaFoldDB" id="A0A087TVN8"/>
<feature type="chain" id="PRO_5001829990" evidence="1">
    <location>
        <begin position="22"/>
        <end position="98"/>
    </location>
</feature>
<evidence type="ECO:0000256" key="1">
    <source>
        <dbReference type="SAM" id="SignalP"/>
    </source>
</evidence>
<keyword evidence="3" id="KW-1185">Reference proteome</keyword>
<proteinExistence type="predicted"/>
<protein>
    <submittedName>
        <fullName evidence="2">Uncharacterized protein</fullName>
    </submittedName>
</protein>
<feature type="signal peptide" evidence="1">
    <location>
        <begin position="1"/>
        <end position="21"/>
    </location>
</feature>
<name>A0A087TVN8_STEMI</name>
<dbReference type="OrthoDB" id="6412232at2759"/>
<feature type="non-terminal residue" evidence="2">
    <location>
        <position position="98"/>
    </location>
</feature>
<evidence type="ECO:0000313" key="3">
    <source>
        <dbReference type="Proteomes" id="UP000054359"/>
    </source>
</evidence>
<reference evidence="2 3" key="1">
    <citation type="submission" date="2013-11" db="EMBL/GenBank/DDBJ databases">
        <title>Genome sequencing of Stegodyphus mimosarum.</title>
        <authorList>
            <person name="Bechsgaard J."/>
        </authorList>
    </citation>
    <scope>NUCLEOTIDE SEQUENCE [LARGE SCALE GENOMIC DNA]</scope>
</reference>
<dbReference type="EMBL" id="KK116952">
    <property type="protein sequence ID" value="KFM69177.1"/>
    <property type="molecule type" value="Genomic_DNA"/>
</dbReference>
<gene>
    <name evidence="2" type="ORF">X975_07890</name>
</gene>
<sequence length="98" mass="11273">MTLYHVVLLCSLFSVQLLVEASRFGRNDPRCSVLCANSKSSDECRLCNTRIPMRFGKRSPDLPTHDYYYDLEENRKPNFHILAVITGNDPDASYNEEN</sequence>
<dbReference type="Proteomes" id="UP000054359">
    <property type="component" value="Unassembled WGS sequence"/>
</dbReference>